<reference evidence="11" key="2">
    <citation type="submission" date="2011-02" db="EMBL/GenBank/DDBJ databases">
        <title>The complete genome of Syntrophobotulus glycolicus DSM 8271.</title>
        <authorList>
            <person name="Lucas S."/>
            <person name="Copeland A."/>
            <person name="Lapidus A."/>
            <person name="Bruce D."/>
            <person name="Goodwin L."/>
            <person name="Pitluck S."/>
            <person name="Kyrpides N."/>
            <person name="Mavromatis K."/>
            <person name="Pagani I."/>
            <person name="Ivanova N."/>
            <person name="Mikhailova N."/>
            <person name="Chertkov O."/>
            <person name="Held B."/>
            <person name="Detter J.C."/>
            <person name="Tapia R."/>
            <person name="Han C."/>
            <person name="Land M."/>
            <person name="Hauser L."/>
            <person name="Markowitz V."/>
            <person name="Cheng J.-F."/>
            <person name="Hugenholtz P."/>
            <person name="Woyke T."/>
            <person name="Wu D."/>
            <person name="Spring S."/>
            <person name="Schroeder M."/>
            <person name="Brambilla E."/>
            <person name="Klenk H.-P."/>
            <person name="Eisen J.A."/>
        </authorList>
    </citation>
    <scope>NUCLEOTIDE SEQUENCE [LARGE SCALE GENOMIC DNA]</scope>
    <source>
        <strain evidence="11">DSM 8271 / FlGlyR</strain>
    </source>
</reference>
<keyword evidence="6" id="KW-0474">Menaquinone biosynthesis</keyword>
<keyword evidence="3 6" id="KW-0479">Metal-binding</keyword>
<evidence type="ECO:0000256" key="3">
    <source>
        <dbReference type="ARBA" id="ARBA00022723"/>
    </source>
</evidence>
<feature type="binding site" evidence="6 7">
    <location>
        <position position="86"/>
    </location>
    <ligand>
        <name>[4Fe-4S] cluster</name>
        <dbReference type="ChEBI" id="CHEBI:49883"/>
        <note>4Fe-4S-S-AdoMet</note>
    </ligand>
</feature>
<dbReference type="InterPro" id="IPR022432">
    <property type="entry name" value="MqnE"/>
</dbReference>
<dbReference type="InterPro" id="IPR020050">
    <property type="entry name" value="FO_synthase_su2"/>
</dbReference>
<dbReference type="SFLD" id="SFLDG01064">
    <property type="entry name" value="F420__menaquinone_cofactor_bio"/>
    <property type="match status" value="2"/>
</dbReference>
<dbReference type="UniPathway" id="UPA00079"/>
<dbReference type="SFLD" id="SFLDF00342">
    <property type="entry name" value="cyclic_dehypoxanthine_futalosi"/>
    <property type="match status" value="1"/>
</dbReference>
<comment type="function">
    <text evidence="6">Radical SAM enzyme that catalyzes the addition of the adenosyl radical to the double bond of 3-[(1-carboxyvinyl)oxy]benzoate, leading to aminodeoxyfutalosine (AFL), a key intermediate in the formation of menaquinone (MK, vitamin K2) from chorismate.</text>
</comment>
<dbReference type="EC" id="2.5.1.120" evidence="6"/>
<dbReference type="AlphaFoldDB" id="F0SYL4"/>
<feature type="binding site" evidence="8">
    <location>
        <position position="88"/>
    </location>
    <ligand>
        <name>S-adenosyl-L-methionine</name>
        <dbReference type="ChEBI" id="CHEBI:59789"/>
    </ligand>
</feature>
<dbReference type="GO" id="GO:0009234">
    <property type="term" value="P:menaquinone biosynthetic process"/>
    <property type="evidence" value="ECO:0007669"/>
    <property type="project" value="UniProtKB-UniRule"/>
</dbReference>
<dbReference type="InterPro" id="IPR006638">
    <property type="entry name" value="Elp3/MiaA/NifB-like_rSAM"/>
</dbReference>
<evidence type="ECO:0000259" key="9">
    <source>
        <dbReference type="PROSITE" id="PS51918"/>
    </source>
</evidence>
<feature type="binding site" evidence="8">
    <location>
        <position position="194"/>
    </location>
    <ligand>
        <name>S-adenosyl-L-methionine</name>
        <dbReference type="ChEBI" id="CHEBI:59789"/>
    </ligand>
</feature>
<keyword evidence="11" id="KW-1185">Reference proteome</keyword>
<dbReference type="NCBIfam" id="TIGR00423">
    <property type="entry name" value="CofH family radical SAM protein"/>
    <property type="match status" value="1"/>
</dbReference>
<dbReference type="NCBIfam" id="TIGR03700">
    <property type="entry name" value="mena_SCO4494"/>
    <property type="match status" value="1"/>
</dbReference>
<dbReference type="InterPro" id="IPR045567">
    <property type="entry name" value="CofH/MnqC-like_C"/>
</dbReference>
<dbReference type="PROSITE" id="PS51918">
    <property type="entry name" value="RADICAL_SAM"/>
    <property type="match status" value="1"/>
</dbReference>
<name>F0SYL4_SYNGF</name>
<dbReference type="KEGG" id="sgy:Sgly_2856"/>
<evidence type="ECO:0000313" key="10">
    <source>
        <dbReference type="EMBL" id="ADY57126.1"/>
    </source>
</evidence>
<dbReference type="EMBL" id="CP002547">
    <property type="protein sequence ID" value="ADY57126.1"/>
    <property type="molecule type" value="Genomic_DNA"/>
</dbReference>
<dbReference type="GO" id="GO:0102573">
    <property type="term" value="F:aminodeoxyfutalosine synthase activity"/>
    <property type="evidence" value="ECO:0007669"/>
    <property type="project" value="UniProtKB-EC"/>
</dbReference>
<evidence type="ECO:0000256" key="8">
    <source>
        <dbReference type="PIRSR" id="PIRSR004762-2"/>
    </source>
</evidence>
<feature type="binding site" evidence="6 7">
    <location>
        <position position="82"/>
    </location>
    <ligand>
        <name>[4Fe-4S] cluster</name>
        <dbReference type="ChEBI" id="CHEBI:49883"/>
        <note>4Fe-4S-S-AdoMet</note>
    </ligand>
</feature>
<sequence>MISSHVRMEFAPERTAKVNNLLQQIEKKVFAGQRLTKEEGLALMECKDLLFLGRLAREIKLRHSGRKIFFNVNFHINLTNICVSECRFCAFGVRKESGKAYFMTLEDILQKIAKSLPESATELHIVSGLHPDQPFDYYLEVIDTLHRRYPGIHLKAFTAVEINYFAEISGLSIREVLLKLKHAGLGSMPGGGAEVFSPRIRGMLCPGKATGERWLEIMETAHDLGIRTNATMLFGHLETNEERIDHLISLRDLQDKTGGFQSFVPLAFHPENTSLSEIKPVSAYEKLKMIAVSRLMLDNFDHIKAYWVMLGVSLAQIALEFGADDLDGTVVKEKITHAAGAKTKEGISMDELLELIFSAGYLPVERDTLYHELKIFRKRDCQCCPE</sequence>
<keyword evidence="1 6" id="KW-0004">4Fe-4S</keyword>
<dbReference type="eggNOG" id="COG1060">
    <property type="taxonomic scope" value="Bacteria"/>
</dbReference>
<proteinExistence type="inferred from homology"/>
<accession>F0SYL4</accession>
<feature type="domain" description="Radical SAM core" evidence="9">
    <location>
        <begin position="68"/>
        <end position="298"/>
    </location>
</feature>
<keyword evidence="4 6" id="KW-0408">Iron</keyword>
<dbReference type="SFLD" id="SFLDG01388">
    <property type="entry name" value="7_8-didemethyl-8-hydroxy-5-dea"/>
    <property type="match status" value="1"/>
</dbReference>
<keyword evidence="2 6" id="KW-0949">S-adenosyl-L-methionine</keyword>
<organism evidence="10 11">
    <name type="scientific">Syntrophobotulus glycolicus (strain DSM 8271 / FlGlyR)</name>
    <dbReference type="NCBI Taxonomy" id="645991"/>
    <lineage>
        <taxon>Bacteria</taxon>
        <taxon>Bacillati</taxon>
        <taxon>Bacillota</taxon>
        <taxon>Clostridia</taxon>
        <taxon>Eubacteriales</taxon>
        <taxon>Desulfitobacteriaceae</taxon>
        <taxon>Syntrophobotulus</taxon>
    </lineage>
</organism>
<evidence type="ECO:0000256" key="5">
    <source>
        <dbReference type="ARBA" id="ARBA00023014"/>
    </source>
</evidence>
<evidence type="ECO:0000313" key="11">
    <source>
        <dbReference type="Proteomes" id="UP000007488"/>
    </source>
</evidence>
<dbReference type="SFLD" id="SFLDF00343">
    <property type="entry name" value="aminofutalosine_synthase_(mqnE"/>
    <property type="match status" value="1"/>
</dbReference>
<dbReference type="Pfam" id="PF04055">
    <property type="entry name" value="Radical_SAM"/>
    <property type="match status" value="1"/>
</dbReference>
<gene>
    <name evidence="6" type="primary">mqnE</name>
    <name evidence="10" type="ordered locus">Sgly_2856</name>
</gene>
<dbReference type="SMART" id="SM00729">
    <property type="entry name" value="Elp3"/>
    <property type="match status" value="1"/>
</dbReference>
<dbReference type="InterPro" id="IPR013785">
    <property type="entry name" value="Aldolase_TIM"/>
</dbReference>
<dbReference type="STRING" id="645991.Sgly_2856"/>
<dbReference type="GO" id="GO:0051539">
    <property type="term" value="F:4 iron, 4 sulfur cluster binding"/>
    <property type="evidence" value="ECO:0007669"/>
    <property type="project" value="UniProtKB-KW"/>
</dbReference>
<comment type="cofactor">
    <cofactor evidence="6 7">
        <name>[4Fe-4S] cluster</name>
        <dbReference type="ChEBI" id="CHEBI:49883"/>
    </cofactor>
    <text evidence="6 7">Binds 1 [4Fe-4S] cluster. The cluster is coordinated with 3 cysteines and an exchangeable S-adenosyl-L-methionine.</text>
</comment>
<comment type="pathway">
    <text evidence="6">Quinol/quinone metabolism; menaquinone biosynthesis.</text>
</comment>
<evidence type="ECO:0000256" key="4">
    <source>
        <dbReference type="ARBA" id="ARBA00023004"/>
    </source>
</evidence>
<keyword evidence="5 6" id="KW-0411">Iron-sulfur</keyword>
<keyword evidence="6" id="KW-0808">Transferase</keyword>
<dbReference type="SUPFAM" id="SSF102114">
    <property type="entry name" value="Radical SAM enzymes"/>
    <property type="match status" value="1"/>
</dbReference>
<dbReference type="PANTHER" id="PTHR43076">
    <property type="entry name" value="FO SYNTHASE (COFH)"/>
    <property type="match status" value="1"/>
</dbReference>
<evidence type="ECO:0000256" key="2">
    <source>
        <dbReference type="ARBA" id="ARBA00022691"/>
    </source>
</evidence>
<evidence type="ECO:0000256" key="6">
    <source>
        <dbReference type="HAMAP-Rule" id="MF_00993"/>
    </source>
</evidence>
<dbReference type="PIRSF" id="PIRSF004762">
    <property type="entry name" value="CHP00423"/>
    <property type="match status" value="1"/>
</dbReference>
<dbReference type="HOGENOM" id="CLU_040406_1_0_9"/>
<comment type="catalytic activity">
    <reaction evidence="6">
        <text>3-[(1-carboxyvinyl)-oxy]benzoate + S-adenosyl-L-methionine + H2O = 6-amino-6-deoxyfutalosine + hydrogencarbonate + L-methionine + H(+)</text>
        <dbReference type="Rhea" id="RHEA:33075"/>
        <dbReference type="ChEBI" id="CHEBI:15377"/>
        <dbReference type="ChEBI" id="CHEBI:15378"/>
        <dbReference type="ChEBI" id="CHEBI:17544"/>
        <dbReference type="ChEBI" id="CHEBI:57844"/>
        <dbReference type="ChEBI" id="CHEBI:59789"/>
        <dbReference type="ChEBI" id="CHEBI:64286"/>
        <dbReference type="ChEBI" id="CHEBI:76981"/>
        <dbReference type="EC" id="2.5.1.120"/>
    </reaction>
</comment>
<comment type="similarity">
    <text evidence="6">Belongs to the radical SAM superfamily. MqnE family.</text>
</comment>
<dbReference type="GO" id="GO:0005506">
    <property type="term" value="F:iron ion binding"/>
    <property type="evidence" value="ECO:0007669"/>
    <property type="project" value="UniProtKB-UniRule"/>
</dbReference>
<dbReference type="Proteomes" id="UP000007488">
    <property type="component" value="Chromosome"/>
</dbReference>
<evidence type="ECO:0000256" key="1">
    <source>
        <dbReference type="ARBA" id="ARBA00022485"/>
    </source>
</evidence>
<dbReference type="Gene3D" id="3.20.20.70">
    <property type="entry name" value="Aldolase class I"/>
    <property type="match status" value="1"/>
</dbReference>
<dbReference type="InterPro" id="IPR034405">
    <property type="entry name" value="F420"/>
</dbReference>
<dbReference type="InterPro" id="IPR007197">
    <property type="entry name" value="rSAM"/>
</dbReference>
<dbReference type="HAMAP" id="MF_00993">
    <property type="entry name" value="MqnE"/>
    <property type="match status" value="1"/>
</dbReference>
<dbReference type="Pfam" id="PF19288">
    <property type="entry name" value="CofH_C"/>
    <property type="match status" value="1"/>
</dbReference>
<dbReference type="SFLD" id="SFLDG01389">
    <property type="entry name" value="menaquinone_synthsis_involved"/>
    <property type="match status" value="2"/>
</dbReference>
<dbReference type="SFLD" id="SFLDG01082">
    <property type="entry name" value="B12-binding_domain_containing"/>
    <property type="match status" value="1"/>
</dbReference>
<dbReference type="SFLD" id="SFLDS00029">
    <property type="entry name" value="Radical_SAM"/>
    <property type="match status" value="2"/>
</dbReference>
<dbReference type="InterPro" id="IPR058240">
    <property type="entry name" value="rSAM_sf"/>
</dbReference>
<dbReference type="GO" id="GO:0044689">
    <property type="term" value="F:7,8-didemethyl-8-hydroxy-5-deazariboflavin synthase activity"/>
    <property type="evidence" value="ECO:0007669"/>
    <property type="project" value="TreeGrafter"/>
</dbReference>
<feature type="binding site" evidence="6 7">
    <location>
        <position position="89"/>
    </location>
    <ligand>
        <name>[4Fe-4S] cluster</name>
        <dbReference type="ChEBI" id="CHEBI:49883"/>
        <note>4Fe-4S-S-AdoMet</note>
    </ligand>
</feature>
<evidence type="ECO:0000256" key="7">
    <source>
        <dbReference type="PIRSR" id="PIRSR004762-1"/>
    </source>
</evidence>
<protein>
    <recommendedName>
        <fullName evidence="6">Aminodeoxyfutalosine synthase</fullName>
        <shortName evidence="6">AFL synthase</shortName>
        <shortName evidence="6">Aminofutalosine synthase</shortName>
        <ecNumber evidence="6">2.5.1.120</ecNumber>
    </recommendedName>
    <alternativeName>
        <fullName evidence="6">Menaquinone biosynthetic enzyme MqnE</fullName>
    </alternativeName>
</protein>
<dbReference type="PANTHER" id="PTHR43076:SF7">
    <property type="entry name" value="AMINODEOXYFUTALOSINE SYNTHASE"/>
    <property type="match status" value="1"/>
</dbReference>
<reference evidence="10 11" key="1">
    <citation type="journal article" date="2011" name="Stand. Genomic Sci.">
        <title>Complete genome sequence of Syntrophobotulus glycolicus type strain (FlGlyR).</title>
        <authorList>
            <person name="Han C."/>
            <person name="Mwirichia R."/>
            <person name="Chertkov O."/>
            <person name="Held B."/>
            <person name="Lapidus A."/>
            <person name="Nolan M."/>
            <person name="Lucas S."/>
            <person name="Hammon N."/>
            <person name="Deshpande S."/>
            <person name="Cheng J.F."/>
            <person name="Tapia R."/>
            <person name="Goodwin L."/>
            <person name="Pitluck S."/>
            <person name="Huntemann M."/>
            <person name="Liolios K."/>
            <person name="Ivanova N."/>
            <person name="Pagani I."/>
            <person name="Mavromatis K."/>
            <person name="Ovchinikova G."/>
            <person name="Pati A."/>
            <person name="Chen A."/>
            <person name="Palaniappan K."/>
            <person name="Land M."/>
            <person name="Hauser L."/>
            <person name="Brambilla E.M."/>
            <person name="Rohde M."/>
            <person name="Spring S."/>
            <person name="Sikorski J."/>
            <person name="Goker M."/>
            <person name="Woyke T."/>
            <person name="Bristow J."/>
            <person name="Eisen J.A."/>
            <person name="Markowitz V."/>
            <person name="Hugenholtz P."/>
            <person name="Kyrpides N.C."/>
            <person name="Klenk H.P."/>
            <person name="Detter J.C."/>
        </authorList>
    </citation>
    <scope>NUCLEOTIDE SEQUENCE [LARGE SCALE GENOMIC DNA]</scope>
    <source>
        <strain evidence="11">DSM 8271 / FlGlyR</strain>
    </source>
</reference>